<feature type="compositionally biased region" description="Basic and acidic residues" evidence="1">
    <location>
        <begin position="208"/>
        <end position="223"/>
    </location>
</feature>
<comment type="caution">
    <text evidence="2">The sequence shown here is derived from an EMBL/GenBank/DDBJ whole genome shotgun (WGS) entry which is preliminary data.</text>
</comment>
<feature type="compositionally biased region" description="Polar residues" evidence="1">
    <location>
        <begin position="234"/>
        <end position="243"/>
    </location>
</feature>
<dbReference type="EMBL" id="JAPQKR010000016">
    <property type="protein sequence ID" value="KAJ5191916.1"/>
    <property type="molecule type" value="Genomic_DNA"/>
</dbReference>
<keyword evidence="3" id="KW-1185">Reference proteome</keyword>
<proteinExistence type="predicted"/>
<organism evidence="2 3">
    <name type="scientific">Penicillium cinerascens</name>
    <dbReference type="NCBI Taxonomy" id="70096"/>
    <lineage>
        <taxon>Eukaryota</taxon>
        <taxon>Fungi</taxon>
        <taxon>Dikarya</taxon>
        <taxon>Ascomycota</taxon>
        <taxon>Pezizomycotina</taxon>
        <taxon>Eurotiomycetes</taxon>
        <taxon>Eurotiomycetidae</taxon>
        <taxon>Eurotiales</taxon>
        <taxon>Aspergillaceae</taxon>
        <taxon>Penicillium</taxon>
    </lineage>
</organism>
<dbReference type="AlphaFoldDB" id="A0A9W9J9S6"/>
<feature type="compositionally biased region" description="Basic and acidic residues" evidence="1">
    <location>
        <begin position="60"/>
        <end position="74"/>
    </location>
</feature>
<feature type="compositionally biased region" description="Low complexity" evidence="1">
    <location>
        <begin position="325"/>
        <end position="345"/>
    </location>
</feature>
<name>A0A9W9J9S6_9EURO</name>
<dbReference type="GeneID" id="83185258"/>
<feature type="compositionally biased region" description="Basic residues" evidence="1">
    <location>
        <begin position="194"/>
        <end position="207"/>
    </location>
</feature>
<sequence length="481" mass="53092">MYETTTSLGLHRLSRQNLQKRYESDEEDVSESEAGAQDFVPSLVGSQRAGTFDSDLSADENSHADPDSDREEHLLAPYPPAKRPRPVSMDTIKRNSDANFADDAYVFDPEEDMVLELPSPDTPPMASTLYLQPTIYVRPNSPQANPNPRSRSPSPSSIFSMETAEIQTAKKVSMMEPPTRPTLVFINSLGARLKGARSRPNHSRTRGNPRDRGSRMFPEKTESSLHVPRLVETPSASPRPSQTLEEHEEPDSPTPAMPEEDTPPIQSATINRVSEIPVVPYIPPSPHTRDQSMYRARPRTAGCEKPFPTPASNPRTRRPTEPGRRPASIRSSSNSSVPSYSSRPASPFPDDIRLGYIADRSETASLYSHTCGPTFSPQPLSHPSKRSMSNMLAQRSPMMRRMARKHSASSSVASMASLRSEMDASAPIPAAASQPNLNAINYDSHVVRKPSQRRHARHNSSAFGGRGFMGLKLGKRTFTKS</sequence>
<accession>A0A9W9J9S6</accession>
<dbReference type="OrthoDB" id="4493237at2759"/>
<feature type="region of interest" description="Disordered" evidence="1">
    <location>
        <begin position="192"/>
        <end position="352"/>
    </location>
</feature>
<evidence type="ECO:0000313" key="3">
    <source>
        <dbReference type="Proteomes" id="UP001150904"/>
    </source>
</evidence>
<feature type="region of interest" description="Disordered" evidence="1">
    <location>
        <begin position="137"/>
        <end position="159"/>
    </location>
</feature>
<dbReference type="Proteomes" id="UP001150904">
    <property type="component" value="Unassembled WGS sequence"/>
</dbReference>
<reference evidence="2" key="2">
    <citation type="journal article" date="2023" name="IMA Fungus">
        <title>Comparative genomic study of the Penicillium genus elucidates a diverse pangenome and 15 lateral gene transfer events.</title>
        <authorList>
            <person name="Petersen C."/>
            <person name="Sorensen T."/>
            <person name="Nielsen M.R."/>
            <person name="Sondergaard T.E."/>
            <person name="Sorensen J.L."/>
            <person name="Fitzpatrick D.A."/>
            <person name="Frisvad J.C."/>
            <person name="Nielsen K.L."/>
        </authorList>
    </citation>
    <scope>NUCLEOTIDE SEQUENCE</scope>
    <source>
        <strain evidence="2">IBT 15544</strain>
    </source>
</reference>
<reference evidence="2" key="1">
    <citation type="submission" date="2022-12" db="EMBL/GenBank/DDBJ databases">
        <authorList>
            <person name="Petersen C."/>
        </authorList>
    </citation>
    <scope>NUCLEOTIDE SEQUENCE</scope>
    <source>
        <strain evidence="2">IBT 15544</strain>
    </source>
</reference>
<dbReference type="RefSeq" id="XP_058304856.1">
    <property type="nucleotide sequence ID" value="XM_058457957.1"/>
</dbReference>
<evidence type="ECO:0000313" key="2">
    <source>
        <dbReference type="EMBL" id="KAJ5191916.1"/>
    </source>
</evidence>
<protein>
    <submittedName>
        <fullName evidence="2">Uncharacterized protein</fullName>
    </submittedName>
</protein>
<feature type="compositionally biased region" description="Low complexity" evidence="1">
    <location>
        <begin position="138"/>
        <end position="157"/>
    </location>
</feature>
<evidence type="ECO:0000256" key="1">
    <source>
        <dbReference type="SAM" id="MobiDB-lite"/>
    </source>
</evidence>
<feature type="region of interest" description="Disordered" evidence="1">
    <location>
        <begin position="15"/>
        <end position="91"/>
    </location>
</feature>
<gene>
    <name evidence="2" type="ORF">N7498_010901</name>
</gene>